<comment type="caution">
    <text evidence="2">The sequence shown here is derived from an EMBL/GenBank/DDBJ whole genome shotgun (WGS) entry which is preliminary data.</text>
</comment>
<keyword evidence="3" id="KW-1185">Reference proteome</keyword>
<reference evidence="2" key="1">
    <citation type="journal article" date="2021" name="Mol. Ecol. Resour.">
        <title>Apolygus lucorum genome provides insights into omnivorousness and mesophyll feeding.</title>
        <authorList>
            <person name="Liu Y."/>
            <person name="Liu H."/>
            <person name="Wang H."/>
            <person name="Huang T."/>
            <person name="Liu B."/>
            <person name="Yang B."/>
            <person name="Yin L."/>
            <person name="Li B."/>
            <person name="Zhang Y."/>
            <person name="Zhang S."/>
            <person name="Jiang F."/>
            <person name="Zhang X."/>
            <person name="Ren Y."/>
            <person name="Wang B."/>
            <person name="Wang S."/>
            <person name="Lu Y."/>
            <person name="Wu K."/>
            <person name="Fan W."/>
            <person name="Wang G."/>
        </authorList>
    </citation>
    <scope>NUCLEOTIDE SEQUENCE</scope>
    <source>
        <strain evidence="2">12Hb</strain>
    </source>
</reference>
<proteinExistence type="predicted"/>
<dbReference type="AlphaFoldDB" id="A0A8S9XQ48"/>
<accession>A0A8S9XQ48</accession>
<evidence type="ECO:0000313" key="2">
    <source>
        <dbReference type="EMBL" id="KAF6211150.1"/>
    </source>
</evidence>
<sequence>MGGVSVRSFGVSVLLCCAHLFGNSVQQNAEDEEAERYDWVSPRDEFPTSLPDSELPGGLLSNRKMKVDRGQYTLKEDLIVDAGAELILEPGVRISFAPTVGITVRGILTAKDELERSEGILTNPRLNINPETADSLDCGNTVSTPAF</sequence>
<evidence type="ECO:0000313" key="3">
    <source>
        <dbReference type="Proteomes" id="UP000466442"/>
    </source>
</evidence>
<feature type="signal peptide" evidence="1">
    <location>
        <begin position="1"/>
        <end position="24"/>
    </location>
</feature>
<name>A0A8S9XQ48_APOLU</name>
<dbReference type="Proteomes" id="UP000466442">
    <property type="component" value="Linkage Group LG5"/>
</dbReference>
<protein>
    <submittedName>
        <fullName evidence="2">Uncharacterized protein</fullName>
    </submittedName>
</protein>
<dbReference type="OrthoDB" id="6630569at2759"/>
<organism evidence="2 3">
    <name type="scientific">Apolygus lucorum</name>
    <name type="common">Small green plant bug</name>
    <name type="synonym">Lygocoris lucorum</name>
    <dbReference type="NCBI Taxonomy" id="248454"/>
    <lineage>
        <taxon>Eukaryota</taxon>
        <taxon>Metazoa</taxon>
        <taxon>Ecdysozoa</taxon>
        <taxon>Arthropoda</taxon>
        <taxon>Hexapoda</taxon>
        <taxon>Insecta</taxon>
        <taxon>Pterygota</taxon>
        <taxon>Neoptera</taxon>
        <taxon>Paraneoptera</taxon>
        <taxon>Hemiptera</taxon>
        <taxon>Heteroptera</taxon>
        <taxon>Panheteroptera</taxon>
        <taxon>Cimicomorpha</taxon>
        <taxon>Miridae</taxon>
        <taxon>Mirini</taxon>
        <taxon>Apolygus</taxon>
    </lineage>
</organism>
<feature type="chain" id="PRO_5035893095" evidence="1">
    <location>
        <begin position="25"/>
        <end position="147"/>
    </location>
</feature>
<evidence type="ECO:0000256" key="1">
    <source>
        <dbReference type="SAM" id="SignalP"/>
    </source>
</evidence>
<dbReference type="EMBL" id="WIXP02000005">
    <property type="protein sequence ID" value="KAF6211150.1"/>
    <property type="molecule type" value="Genomic_DNA"/>
</dbReference>
<keyword evidence="1" id="KW-0732">Signal</keyword>
<gene>
    <name evidence="2" type="ORF">GE061_014265</name>
</gene>